<organism evidence="1 2">
    <name type="scientific">Neisseria lactamica ATCC 23970</name>
    <dbReference type="NCBI Taxonomy" id="546265"/>
    <lineage>
        <taxon>Bacteria</taxon>
        <taxon>Pseudomonadati</taxon>
        <taxon>Pseudomonadota</taxon>
        <taxon>Betaproteobacteria</taxon>
        <taxon>Neisseriales</taxon>
        <taxon>Neisseriaceae</taxon>
        <taxon>Neisseria</taxon>
    </lineage>
</organism>
<gene>
    <name evidence="1" type="ORF">NEILACOT_05426</name>
</gene>
<proteinExistence type="predicted"/>
<accession>D0WCZ1</accession>
<reference evidence="1 2" key="1">
    <citation type="submission" date="2009-10" db="EMBL/GenBank/DDBJ databases">
        <authorList>
            <person name="Weinstock G."/>
            <person name="Sodergren E."/>
            <person name="Clifton S."/>
            <person name="Fulton L."/>
            <person name="Fulton B."/>
            <person name="Courtney L."/>
            <person name="Fronick C."/>
            <person name="Harrison M."/>
            <person name="Strong C."/>
            <person name="Farmer C."/>
            <person name="Delahaunty K."/>
            <person name="Markovic C."/>
            <person name="Hall O."/>
            <person name="Minx P."/>
            <person name="Tomlinson C."/>
            <person name="Mitreva M."/>
            <person name="Nelson J."/>
            <person name="Hou S."/>
            <person name="Wollam A."/>
            <person name="Pepin K.H."/>
            <person name="Johnson M."/>
            <person name="Bhonagiri V."/>
            <person name="Nash W.E."/>
            <person name="Warren W."/>
            <person name="Chinwalla A."/>
            <person name="Mardis E.R."/>
            <person name="Wilson R.K."/>
        </authorList>
    </citation>
    <scope>NUCLEOTIDE SEQUENCE [LARGE SCALE GENOMIC DNA]</scope>
    <source>
        <strain evidence="1 2">ATCC 23970</strain>
    </source>
</reference>
<name>D0WCZ1_NEILA</name>
<evidence type="ECO:0000313" key="2">
    <source>
        <dbReference type="Proteomes" id="UP000003843"/>
    </source>
</evidence>
<sequence>MRDTVIFADHLMYTGFGFAAKGGISIAVDDMEIPKEKQPCWSRLMPKLKKSKTNTVKVW</sequence>
<protein>
    <submittedName>
        <fullName evidence="1">Uncharacterized protein</fullName>
    </submittedName>
</protein>
<evidence type="ECO:0000313" key="1">
    <source>
        <dbReference type="EMBL" id="EEZ74561.1"/>
    </source>
</evidence>
<comment type="caution">
    <text evidence="1">The sequence shown here is derived from an EMBL/GenBank/DDBJ whole genome shotgun (WGS) entry which is preliminary data.</text>
</comment>
<dbReference type="SUPFAM" id="SSF64484">
    <property type="entry name" value="beta and beta-prime subunits of DNA dependent RNA-polymerase"/>
    <property type="match status" value="1"/>
</dbReference>
<dbReference type="AlphaFoldDB" id="D0WCZ1"/>
<dbReference type="Proteomes" id="UP000003843">
    <property type="component" value="Unassembled WGS sequence"/>
</dbReference>
<dbReference type="EMBL" id="ACEQ02000038">
    <property type="protein sequence ID" value="EEZ74561.1"/>
    <property type="molecule type" value="Genomic_DNA"/>
</dbReference>